<dbReference type="CDD" id="cd02209">
    <property type="entry name" value="cupin_XRE_C"/>
    <property type="match status" value="1"/>
</dbReference>
<dbReference type="Gene3D" id="1.10.260.40">
    <property type="entry name" value="lambda repressor-like DNA-binding domains"/>
    <property type="match status" value="1"/>
</dbReference>
<dbReference type="PANTHER" id="PTHR46797:SF1">
    <property type="entry name" value="METHYLPHOSPHONATE SYNTHASE"/>
    <property type="match status" value="1"/>
</dbReference>
<dbReference type="Pfam" id="PF07883">
    <property type="entry name" value="Cupin_2"/>
    <property type="match status" value="1"/>
</dbReference>
<gene>
    <name evidence="3" type="ORF">Q5716_13675</name>
</gene>
<sequence>MAEERALEEIIAERVKQYRVAAGMSAAELAQRTELSKAMISRIEAAATSSSLTTLQRLAKGLGVPVTALFRGADTDREAVFTPAGAGGITVRSGTRLGHEYQLLGALRGVEGALEPTLVTLTERSAVFPLFQHPGTEFLYMLEGEMVYGHGAYTYTLRPGDSLLIDGEGPHGPQELVEVPIRFLAIAQNHVYG</sequence>
<dbReference type="InterPro" id="IPR013096">
    <property type="entry name" value="Cupin_2"/>
</dbReference>
<dbReference type="RefSeq" id="WP_305003710.1">
    <property type="nucleotide sequence ID" value="NZ_JAUQUB010000004.1"/>
</dbReference>
<dbReference type="Gene3D" id="2.60.120.10">
    <property type="entry name" value="Jelly Rolls"/>
    <property type="match status" value="1"/>
</dbReference>
<dbReference type="InterPro" id="IPR050807">
    <property type="entry name" value="TransReg_Diox_bact_type"/>
</dbReference>
<feature type="domain" description="HTH cro/C1-type" evidence="2">
    <location>
        <begin position="15"/>
        <end position="69"/>
    </location>
</feature>
<evidence type="ECO:0000259" key="2">
    <source>
        <dbReference type="PROSITE" id="PS50943"/>
    </source>
</evidence>
<dbReference type="InterPro" id="IPR014710">
    <property type="entry name" value="RmlC-like_jellyroll"/>
</dbReference>
<dbReference type="SMART" id="SM00530">
    <property type="entry name" value="HTH_XRE"/>
    <property type="match status" value="1"/>
</dbReference>
<evidence type="ECO:0000313" key="3">
    <source>
        <dbReference type="EMBL" id="MDO7883280.1"/>
    </source>
</evidence>
<dbReference type="SUPFAM" id="SSF51182">
    <property type="entry name" value="RmlC-like cupins"/>
    <property type="match status" value="1"/>
</dbReference>
<dbReference type="InterPro" id="IPR011051">
    <property type="entry name" value="RmlC_Cupin_sf"/>
</dbReference>
<dbReference type="SUPFAM" id="SSF47413">
    <property type="entry name" value="lambda repressor-like DNA-binding domains"/>
    <property type="match status" value="1"/>
</dbReference>
<evidence type="ECO:0000256" key="1">
    <source>
        <dbReference type="ARBA" id="ARBA00023125"/>
    </source>
</evidence>
<keyword evidence="4" id="KW-1185">Reference proteome</keyword>
<protein>
    <submittedName>
        <fullName evidence="3">XRE family transcriptional regulator</fullName>
    </submittedName>
</protein>
<dbReference type="InterPro" id="IPR001387">
    <property type="entry name" value="Cro/C1-type_HTH"/>
</dbReference>
<dbReference type="PANTHER" id="PTHR46797">
    <property type="entry name" value="HTH-TYPE TRANSCRIPTIONAL REGULATOR"/>
    <property type="match status" value="1"/>
</dbReference>
<name>A0ABT9BQK1_9MICO</name>
<dbReference type="EMBL" id="JAUQUB010000004">
    <property type="protein sequence ID" value="MDO7883280.1"/>
    <property type="molecule type" value="Genomic_DNA"/>
</dbReference>
<dbReference type="CDD" id="cd00093">
    <property type="entry name" value="HTH_XRE"/>
    <property type="match status" value="1"/>
</dbReference>
<dbReference type="InterPro" id="IPR010982">
    <property type="entry name" value="Lambda_DNA-bd_dom_sf"/>
</dbReference>
<reference evidence="3 4" key="1">
    <citation type="submission" date="2023-07" db="EMBL/GenBank/DDBJ databases">
        <title>Protaetiibacter sp. nov WY-16 isolated from soil.</title>
        <authorList>
            <person name="Liu B."/>
            <person name="Wan Y."/>
        </authorList>
    </citation>
    <scope>NUCLEOTIDE SEQUENCE [LARGE SCALE GENOMIC DNA]</scope>
    <source>
        <strain evidence="3 4">WY-16</strain>
    </source>
</reference>
<dbReference type="Proteomes" id="UP001241072">
    <property type="component" value="Unassembled WGS sequence"/>
</dbReference>
<comment type="caution">
    <text evidence="3">The sequence shown here is derived from an EMBL/GenBank/DDBJ whole genome shotgun (WGS) entry which is preliminary data.</text>
</comment>
<accession>A0ABT9BQK1</accession>
<dbReference type="Pfam" id="PF01381">
    <property type="entry name" value="HTH_3"/>
    <property type="match status" value="1"/>
</dbReference>
<organism evidence="3 4">
    <name type="scientific">Antiquaquibacter soli</name>
    <dbReference type="NCBI Taxonomy" id="3064523"/>
    <lineage>
        <taxon>Bacteria</taxon>
        <taxon>Bacillati</taxon>
        <taxon>Actinomycetota</taxon>
        <taxon>Actinomycetes</taxon>
        <taxon>Micrococcales</taxon>
        <taxon>Microbacteriaceae</taxon>
        <taxon>Antiquaquibacter</taxon>
    </lineage>
</organism>
<dbReference type="PROSITE" id="PS50943">
    <property type="entry name" value="HTH_CROC1"/>
    <property type="match status" value="1"/>
</dbReference>
<proteinExistence type="predicted"/>
<evidence type="ECO:0000313" key="4">
    <source>
        <dbReference type="Proteomes" id="UP001241072"/>
    </source>
</evidence>
<keyword evidence="1" id="KW-0238">DNA-binding</keyword>